<proteinExistence type="predicted"/>
<dbReference type="EMBL" id="GBXM01080610">
    <property type="protein sequence ID" value="JAH27967.1"/>
    <property type="molecule type" value="Transcribed_RNA"/>
</dbReference>
<protein>
    <submittedName>
        <fullName evidence="1">Uncharacterized protein</fullName>
    </submittedName>
</protein>
<organism evidence="1">
    <name type="scientific">Anguilla anguilla</name>
    <name type="common">European freshwater eel</name>
    <name type="synonym">Muraena anguilla</name>
    <dbReference type="NCBI Taxonomy" id="7936"/>
    <lineage>
        <taxon>Eukaryota</taxon>
        <taxon>Metazoa</taxon>
        <taxon>Chordata</taxon>
        <taxon>Craniata</taxon>
        <taxon>Vertebrata</taxon>
        <taxon>Euteleostomi</taxon>
        <taxon>Actinopterygii</taxon>
        <taxon>Neopterygii</taxon>
        <taxon>Teleostei</taxon>
        <taxon>Anguilliformes</taxon>
        <taxon>Anguillidae</taxon>
        <taxon>Anguilla</taxon>
    </lineage>
</organism>
<accession>A0A0E9RGN6</accession>
<evidence type="ECO:0000313" key="1">
    <source>
        <dbReference type="EMBL" id="JAH27967.1"/>
    </source>
</evidence>
<dbReference type="AlphaFoldDB" id="A0A0E9RGN6"/>
<reference evidence="1" key="1">
    <citation type="submission" date="2014-11" db="EMBL/GenBank/DDBJ databases">
        <authorList>
            <person name="Amaro Gonzalez C."/>
        </authorList>
    </citation>
    <scope>NUCLEOTIDE SEQUENCE</scope>
</reference>
<reference evidence="1" key="2">
    <citation type="journal article" date="2015" name="Fish Shellfish Immunol.">
        <title>Early steps in the European eel (Anguilla anguilla)-Vibrio vulnificus interaction in the gills: Role of the RtxA13 toxin.</title>
        <authorList>
            <person name="Callol A."/>
            <person name="Pajuelo D."/>
            <person name="Ebbesson L."/>
            <person name="Teles M."/>
            <person name="MacKenzie S."/>
            <person name="Amaro C."/>
        </authorList>
    </citation>
    <scope>NUCLEOTIDE SEQUENCE</scope>
</reference>
<sequence>MCKMHGAEVLRGGGTAIAPDILRVTLGGMDSLLLVDLLLSLSYAIL</sequence>
<name>A0A0E9RGN6_ANGAN</name>